<protein>
    <submittedName>
        <fullName evidence="1">Protein kinase domain-containing protein</fullName>
    </submittedName>
</protein>
<dbReference type="AlphaFoldDB" id="A0A0M3KI69"/>
<evidence type="ECO:0000313" key="1">
    <source>
        <dbReference type="WBParaSite" id="ASIM_0002068801-mRNA-1"/>
    </source>
</evidence>
<dbReference type="WBParaSite" id="ASIM_0002068801-mRNA-1">
    <property type="protein sequence ID" value="ASIM_0002068801-mRNA-1"/>
    <property type="gene ID" value="ASIM_0002068801"/>
</dbReference>
<proteinExistence type="predicted"/>
<accession>A0A0M3KI69</accession>
<sequence>LIDFGVDRSTKPIALFALTSDKRVIRFSSAKAPDYLTVASEPVEEFGARTLISSLQKTTRLLPYAPTSAILQRLTSNSELHALTTLPIPLISNILRTANDLSHNYTFVYCYCSIQVPIRTILMQL</sequence>
<organism evidence="1">
    <name type="scientific">Anisakis simplex</name>
    <name type="common">Herring worm</name>
    <dbReference type="NCBI Taxonomy" id="6269"/>
    <lineage>
        <taxon>Eukaryota</taxon>
        <taxon>Metazoa</taxon>
        <taxon>Ecdysozoa</taxon>
        <taxon>Nematoda</taxon>
        <taxon>Chromadorea</taxon>
        <taxon>Rhabditida</taxon>
        <taxon>Spirurina</taxon>
        <taxon>Ascaridomorpha</taxon>
        <taxon>Ascaridoidea</taxon>
        <taxon>Anisakidae</taxon>
        <taxon>Anisakis</taxon>
        <taxon>Anisakis simplex complex</taxon>
    </lineage>
</organism>
<reference evidence="1" key="1">
    <citation type="submission" date="2017-02" db="UniProtKB">
        <authorList>
            <consortium name="WormBaseParasite"/>
        </authorList>
    </citation>
    <scope>IDENTIFICATION</scope>
</reference>
<name>A0A0M3KI69_ANISI</name>